<keyword evidence="5 10" id="KW-0418">Kinase</keyword>
<feature type="modified residue" description="4-aspartylphosphate" evidence="7">
    <location>
        <position position="69"/>
    </location>
</feature>
<dbReference type="Pfam" id="PF08448">
    <property type="entry name" value="PAS_4"/>
    <property type="match status" value="1"/>
</dbReference>
<dbReference type="InterPro" id="IPR035965">
    <property type="entry name" value="PAS-like_dom_sf"/>
</dbReference>
<dbReference type="Pfam" id="PF00512">
    <property type="entry name" value="HisKA"/>
    <property type="match status" value="1"/>
</dbReference>
<dbReference type="SUPFAM" id="SSF47384">
    <property type="entry name" value="Homodimeric domain of signal transducing histidine kinase"/>
    <property type="match status" value="1"/>
</dbReference>
<keyword evidence="3 7" id="KW-0597">Phosphoprotein</keyword>
<evidence type="ECO:0000256" key="5">
    <source>
        <dbReference type="ARBA" id="ARBA00022777"/>
    </source>
</evidence>
<dbReference type="PROSITE" id="PS50109">
    <property type="entry name" value="HIS_KIN"/>
    <property type="match status" value="1"/>
</dbReference>
<dbReference type="InterPro" id="IPR000014">
    <property type="entry name" value="PAS"/>
</dbReference>
<dbReference type="InterPro" id="IPR036890">
    <property type="entry name" value="HATPase_C_sf"/>
</dbReference>
<evidence type="ECO:0000313" key="10">
    <source>
        <dbReference type="EMBL" id="VWB23749.1"/>
    </source>
</evidence>
<evidence type="ECO:0000313" key="11">
    <source>
        <dbReference type="Proteomes" id="UP000494330"/>
    </source>
</evidence>
<dbReference type="EC" id="2.7.13.3" evidence="2"/>
<evidence type="ECO:0000259" key="9">
    <source>
        <dbReference type="PROSITE" id="PS50110"/>
    </source>
</evidence>
<dbReference type="SUPFAM" id="SSF55785">
    <property type="entry name" value="PYP-like sensor domain (PAS domain)"/>
    <property type="match status" value="1"/>
</dbReference>
<dbReference type="Gene3D" id="1.10.287.130">
    <property type="match status" value="1"/>
</dbReference>
<evidence type="ECO:0000259" key="8">
    <source>
        <dbReference type="PROSITE" id="PS50109"/>
    </source>
</evidence>
<accession>A0A6J5CVP0</accession>
<feature type="domain" description="Histidine kinase" evidence="8">
    <location>
        <begin position="268"/>
        <end position="487"/>
    </location>
</feature>
<keyword evidence="4" id="KW-0808">Transferase</keyword>
<dbReference type="CDD" id="cd00130">
    <property type="entry name" value="PAS"/>
    <property type="match status" value="1"/>
</dbReference>
<dbReference type="InterPro" id="IPR011006">
    <property type="entry name" value="CheY-like_superfamily"/>
</dbReference>
<feature type="domain" description="Response regulatory" evidence="9">
    <location>
        <begin position="20"/>
        <end position="136"/>
    </location>
</feature>
<dbReference type="GO" id="GO:0000155">
    <property type="term" value="F:phosphorelay sensor kinase activity"/>
    <property type="evidence" value="ECO:0007669"/>
    <property type="project" value="InterPro"/>
</dbReference>
<dbReference type="SUPFAM" id="SSF52172">
    <property type="entry name" value="CheY-like"/>
    <property type="match status" value="1"/>
</dbReference>
<evidence type="ECO:0000256" key="3">
    <source>
        <dbReference type="ARBA" id="ARBA00022553"/>
    </source>
</evidence>
<keyword evidence="6" id="KW-0902">Two-component regulatory system</keyword>
<dbReference type="Proteomes" id="UP000494330">
    <property type="component" value="Unassembled WGS sequence"/>
</dbReference>
<dbReference type="CDD" id="cd00082">
    <property type="entry name" value="HisKA"/>
    <property type="match status" value="1"/>
</dbReference>
<dbReference type="InterPro" id="IPR001789">
    <property type="entry name" value="Sig_transdc_resp-reg_receiver"/>
</dbReference>
<dbReference type="AlphaFoldDB" id="A0A6J5CVP0"/>
<sequence>MEDHPMTPDPVSRLSGTPLRVLVVDDIDASRAALAALVRRAGHAALEAASGMQALELSRVEPVDLVLLDLLMPDMDGFEVTRALRESHQGAWLPIIVMSSMQGDDHFVRAIQCGADDYLVKPVDPALLDAKIRNLGRVLFLQTRIAELAAHNRELFDHVEDAVLTVDRDERIRDANAAACGLLGIDALPPDGLPLATLGASIHGEPWRPDARRATCEIDAKRPDGTIFPAEVRMSRWRNDPAGRVSVLVRDLTEQRRLERLKDDFLSTVSHELRTPLTSVSGAVDLLVAGAAGELPAAAQKLLDVAKRNGERLGRLIDDVLDVAKLEADRVTLQLSTHALDTLLDETAAANADYARRFGVAIGRVGPASGAIVRVDADRFLQVMANLLSNAVKHSPAGAQVDLRTDRSGDRVRIAVRDRGPGVPDAFRARIFEKFSQADDTDRRVGTGTGLGLHITRVLIERMQGRVGLTSATGRGAEFHIDLPCCDAEGRIVPMRRVAPRVVVIDRDAAARSRLGALLSMRYDVCLARTLDDAVLPRPDGPAPALVICDPQGAGTALDTVAARLAAIAGPAPVLLYTDAVPAPQAHALTFAHLAKREADNDMLLTAIGRAIGPEGGPHR</sequence>
<evidence type="ECO:0000256" key="2">
    <source>
        <dbReference type="ARBA" id="ARBA00012438"/>
    </source>
</evidence>
<dbReference type="SUPFAM" id="SSF55874">
    <property type="entry name" value="ATPase domain of HSP90 chaperone/DNA topoisomerase II/histidine kinase"/>
    <property type="match status" value="1"/>
</dbReference>
<dbReference type="CDD" id="cd00075">
    <property type="entry name" value="HATPase"/>
    <property type="match status" value="1"/>
</dbReference>
<reference evidence="10 11" key="1">
    <citation type="submission" date="2019-09" db="EMBL/GenBank/DDBJ databases">
        <authorList>
            <person name="Depoorter E."/>
        </authorList>
    </citation>
    <scope>NUCLEOTIDE SEQUENCE [LARGE SCALE GENOMIC DNA]</scope>
    <source>
        <strain evidence="10">LMG 30113</strain>
    </source>
</reference>
<keyword evidence="11" id="KW-1185">Reference proteome</keyword>
<dbReference type="FunFam" id="1.10.287.130:FF:000001">
    <property type="entry name" value="Two-component sensor histidine kinase"/>
    <property type="match status" value="1"/>
</dbReference>
<name>A0A6J5CVP0_9BURK</name>
<evidence type="ECO:0000256" key="6">
    <source>
        <dbReference type="ARBA" id="ARBA00023012"/>
    </source>
</evidence>
<dbReference type="InterPro" id="IPR003594">
    <property type="entry name" value="HATPase_dom"/>
</dbReference>
<comment type="catalytic activity">
    <reaction evidence="1">
        <text>ATP + protein L-histidine = ADP + protein N-phospho-L-histidine.</text>
        <dbReference type="EC" id="2.7.13.3"/>
    </reaction>
</comment>
<evidence type="ECO:0000256" key="4">
    <source>
        <dbReference type="ARBA" id="ARBA00022679"/>
    </source>
</evidence>
<dbReference type="EMBL" id="CABVQD010000002">
    <property type="protein sequence ID" value="VWB23749.1"/>
    <property type="molecule type" value="Genomic_DNA"/>
</dbReference>
<dbReference type="Gene3D" id="3.40.50.2300">
    <property type="match status" value="1"/>
</dbReference>
<dbReference type="PRINTS" id="PR00344">
    <property type="entry name" value="BCTRLSENSOR"/>
</dbReference>
<dbReference type="PANTHER" id="PTHR43547:SF2">
    <property type="entry name" value="HYBRID SIGNAL TRANSDUCTION HISTIDINE KINASE C"/>
    <property type="match status" value="1"/>
</dbReference>
<dbReference type="InterPro" id="IPR005467">
    <property type="entry name" value="His_kinase_dom"/>
</dbReference>
<dbReference type="SMART" id="SM00387">
    <property type="entry name" value="HATPase_c"/>
    <property type="match status" value="1"/>
</dbReference>
<dbReference type="SMART" id="SM00448">
    <property type="entry name" value="REC"/>
    <property type="match status" value="1"/>
</dbReference>
<protein>
    <recommendedName>
        <fullName evidence="2">histidine kinase</fullName>
        <ecNumber evidence="2">2.7.13.3</ecNumber>
    </recommendedName>
</protein>
<gene>
    <name evidence="10" type="ORF">BPA30113_00822</name>
</gene>
<dbReference type="Pfam" id="PF02518">
    <property type="entry name" value="HATPase_c"/>
    <property type="match status" value="1"/>
</dbReference>
<dbReference type="InterPro" id="IPR003661">
    <property type="entry name" value="HisK_dim/P_dom"/>
</dbReference>
<dbReference type="InterPro" id="IPR013656">
    <property type="entry name" value="PAS_4"/>
</dbReference>
<dbReference type="Pfam" id="PF00072">
    <property type="entry name" value="Response_reg"/>
    <property type="match status" value="1"/>
</dbReference>
<dbReference type="NCBIfam" id="TIGR00229">
    <property type="entry name" value="sensory_box"/>
    <property type="match status" value="1"/>
</dbReference>
<proteinExistence type="predicted"/>
<evidence type="ECO:0000256" key="7">
    <source>
        <dbReference type="PROSITE-ProRule" id="PRU00169"/>
    </source>
</evidence>
<evidence type="ECO:0000256" key="1">
    <source>
        <dbReference type="ARBA" id="ARBA00000085"/>
    </source>
</evidence>
<dbReference type="PROSITE" id="PS50110">
    <property type="entry name" value="RESPONSE_REGULATORY"/>
    <property type="match status" value="1"/>
</dbReference>
<dbReference type="SMART" id="SM00388">
    <property type="entry name" value="HisKA"/>
    <property type="match status" value="1"/>
</dbReference>
<dbReference type="InterPro" id="IPR004358">
    <property type="entry name" value="Sig_transdc_His_kin-like_C"/>
</dbReference>
<dbReference type="InterPro" id="IPR036097">
    <property type="entry name" value="HisK_dim/P_sf"/>
</dbReference>
<dbReference type="Gene3D" id="3.30.565.10">
    <property type="entry name" value="Histidine kinase-like ATPase, C-terminal domain"/>
    <property type="match status" value="1"/>
</dbReference>
<organism evidence="10 11">
    <name type="scientific">Burkholderia paludis</name>
    <dbReference type="NCBI Taxonomy" id="1506587"/>
    <lineage>
        <taxon>Bacteria</taxon>
        <taxon>Pseudomonadati</taxon>
        <taxon>Pseudomonadota</taxon>
        <taxon>Betaproteobacteria</taxon>
        <taxon>Burkholderiales</taxon>
        <taxon>Burkholderiaceae</taxon>
        <taxon>Burkholderia</taxon>
        <taxon>Burkholderia cepacia complex</taxon>
    </lineage>
</organism>
<dbReference type="PANTHER" id="PTHR43547">
    <property type="entry name" value="TWO-COMPONENT HISTIDINE KINASE"/>
    <property type="match status" value="1"/>
</dbReference>
<dbReference type="Gene3D" id="3.30.450.20">
    <property type="entry name" value="PAS domain"/>
    <property type="match status" value="1"/>
</dbReference>